<evidence type="ECO:0000256" key="1">
    <source>
        <dbReference type="PROSITE-ProRule" id="PRU00047"/>
    </source>
</evidence>
<feature type="domain" description="CCHC-type" evidence="2">
    <location>
        <begin position="108"/>
        <end position="123"/>
    </location>
</feature>
<evidence type="ECO:0000313" key="3">
    <source>
        <dbReference type="EMBL" id="PKU59143.1"/>
    </source>
</evidence>
<evidence type="ECO:0000313" key="4">
    <source>
        <dbReference type="Proteomes" id="UP000233837"/>
    </source>
</evidence>
<dbReference type="PROSITE" id="PS50158">
    <property type="entry name" value="ZF_CCHC"/>
    <property type="match status" value="1"/>
</dbReference>
<accession>A0A2I0V6W2</accession>
<name>A0A2I0V6W2_9ASPA</name>
<keyword evidence="1" id="KW-0479">Metal-binding</keyword>
<dbReference type="InterPro" id="IPR036875">
    <property type="entry name" value="Znf_CCHC_sf"/>
</dbReference>
<dbReference type="SUPFAM" id="SSF57756">
    <property type="entry name" value="Retrovirus zinc finger-like domains"/>
    <property type="match status" value="1"/>
</dbReference>
<dbReference type="PANTHER" id="PTHR31286">
    <property type="entry name" value="GLYCINE-RICH CELL WALL STRUCTURAL PROTEIN 1.8-LIKE"/>
    <property type="match status" value="1"/>
</dbReference>
<keyword evidence="4" id="KW-1185">Reference proteome</keyword>
<dbReference type="Pfam" id="PF14392">
    <property type="entry name" value="zf-CCHC_4"/>
    <property type="match status" value="1"/>
</dbReference>
<sequence length="202" mass="23257">MSGYIVGMDRWSPAFDPNLFKGISAPIWIRFPCLPLYCWNEDNIARIASCIGSPMYIDGNTFLWDKREFDRVCIRIDLEKKLPNGVWVDGSAGRFFQWVEYEKIDILCYQCGRVGHDRKACPKNVTLGIQDQTMRKTDAVIEESKKVVPDSKSSVISSEYGQWIHVHFKNRRVTRYKFTGRGVIGNGINTNRRGNNNQKVIV</sequence>
<evidence type="ECO:0000259" key="2">
    <source>
        <dbReference type="PROSITE" id="PS50158"/>
    </source>
</evidence>
<reference evidence="3 4" key="2">
    <citation type="journal article" date="2017" name="Nature">
        <title>The Apostasia genome and the evolution of orchids.</title>
        <authorList>
            <person name="Zhang G.Q."/>
            <person name="Liu K.W."/>
            <person name="Li Z."/>
            <person name="Lohaus R."/>
            <person name="Hsiao Y.Y."/>
            <person name="Niu S.C."/>
            <person name="Wang J.Y."/>
            <person name="Lin Y.C."/>
            <person name="Xu Q."/>
            <person name="Chen L.J."/>
            <person name="Yoshida K."/>
            <person name="Fujiwara S."/>
            <person name="Wang Z.W."/>
            <person name="Zhang Y.Q."/>
            <person name="Mitsuda N."/>
            <person name="Wang M."/>
            <person name="Liu G.H."/>
            <person name="Pecoraro L."/>
            <person name="Huang H.X."/>
            <person name="Xiao X.J."/>
            <person name="Lin M."/>
            <person name="Wu X.Y."/>
            <person name="Wu W.L."/>
            <person name="Chen Y.Y."/>
            <person name="Chang S.B."/>
            <person name="Sakamoto S."/>
            <person name="Ohme-Takagi M."/>
            <person name="Yagi M."/>
            <person name="Zeng S.J."/>
            <person name="Shen C.Y."/>
            <person name="Yeh C.M."/>
            <person name="Luo Y.B."/>
            <person name="Tsai W.C."/>
            <person name="Van de Peer Y."/>
            <person name="Liu Z.J."/>
        </authorList>
    </citation>
    <scope>NUCLEOTIDE SEQUENCE [LARGE SCALE GENOMIC DNA]</scope>
    <source>
        <tissue evidence="3">The whole plant</tissue>
    </source>
</reference>
<organism evidence="3 4">
    <name type="scientific">Dendrobium catenatum</name>
    <dbReference type="NCBI Taxonomy" id="906689"/>
    <lineage>
        <taxon>Eukaryota</taxon>
        <taxon>Viridiplantae</taxon>
        <taxon>Streptophyta</taxon>
        <taxon>Embryophyta</taxon>
        <taxon>Tracheophyta</taxon>
        <taxon>Spermatophyta</taxon>
        <taxon>Magnoliopsida</taxon>
        <taxon>Liliopsida</taxon>
        <taxon>Asparagales</taxon>
        <taxon>Orchidaceae</taxon>
        <taxon>Epidendroideae</taxon>
        <taxon>Malaxideae</taxon>
        <taxon>Dendrobiinae</taxon>
        <taxon>Dendrobium</taxon>
    </lineage>
</organism>
<keyword evidence="1" id="KW-0862">Zinc</keyword>
<dbReference type="InterPro" id="IPR040256">
    <property type="entry name" value="At4g02000-like"/>
</dbReference>
<proteinExistence type="predicted"/>
<dbReference type="PANTHER" id="PTHR31286:SF99">
    <property type="entry name" value="DUF4283 DOMAIN-CONTAINING PROTEIN"/>
    <property type="match status" value="1"/>
</dbReference>
<gene>
    <name evidence="3" type="ORF">MA16_Dca027334</name>
</gene>
<dbReference type="GO" id="GO:0008270">
    <property type="term" value="F:zinc ion binding"/>
    <property type="evidence" value="ECO:0007669"/>
    <property type="project" value="UniProtKB-KW"/>
</dbReference>
<dbReference type="Proteomes" id="UP000233837">
    <property type="component" value="Unassembled WGS sequence"/>
</dbReference>
<dbReference type="AlphaFoldDB" id="A0A2I0V6W2"/>
<protein>
    <recommendedName>
        <fullName evidence="2">CCHC-type domain-containing protein</fullName>
    </recommendedName>
</protein>
<dbReference type="EMBL" id="KZ505586">
    <property type="protein sequence ID" value="PKU59143.1"/>
    <property type="molecule type" value="Genomic_DNA"/>
</dbReference>
<dbReference type="InterPro" id="IPR001878">
    <property type="entry name" value="Znf_CCHC"/>
</dbReference>
<dbReference type="STRING" id="906689.A0A2I0V6W2"/>
<keyword evidence="1" id="KW-0863">Zinc-finger</keyword>
<dbReference type="InterPro" id="IPR025836">
    <property type="entry name" value="Zn_knuckle_CX2CX4HX4C"/>
</dbReference>
<reference evidence="3 4" key="1">
    <citation type="journal article" date="2016" name="Sci. Rep.">
        <title>The Dendrobium catenatum Lindl. genome sequence provides insights into polysaccharide synthase, floral development and adaptive evolution.</title>
        <authorList>
            <person name="Zhang G.Q."/>
            <person name="Xu Q."/>
            <person name="Bian C."/>
            <person name="Tsai W.C."/>
            <person name="Yeh C.M."/>
            <person name="Liu K.W."/>
            <person name="Yoshida K."/>
            <person name="Zhang L.S."/>
            <person name="Chang S.B."/>
            <person name="Chen F."/>
            <person name="Shi Y."/>
            <person name="Su Y.Y."/>
            <person name="Zhang Y.Q."/>
            <person name="Chen L.J."/>
            <person name="Yin Y."/>
            <person name="Lin M."/>
            <person name="Huang H."/>
            <person name="Deng H."/>
            <person name="Wang Z.W."/>
            <person name="Zhu S.L."/>
            <person name="Zhao X."/>
            <person name="Deng C."/>
            <person name="Niu S.C."/>
            <person name="Huang J."/>
            <person name="Wang M."/>
            <person name="Liu G.H."/>
            <person name="Yang H.J."/>
            <person name="Xiao X.J."/>
            <person name="Hsiao Y.Y."/>
            <person name="Wu W.L."/>
            <person name="Chen Y.Y."/>
            <person name="Mitsuda N."/>
            <person name="Ohme-Takagi M."/>
            <person name="Luo Y.B."/>
            <person name="Van de Peer Y."/>
            <person name="Liu Z.J."/>
        </authorList>
    </citation>
    <scope>NUCLEOTIDE SEQUENCE [LARGE SCALE GENOMIC DNA]</scope>
    <source>
        <tissue evidence="3">The whole plant</tissue>
    </source>
</reference>
<dbReference type="GO" id="GO:0003676">
    <property type="term" value="F:nucleic acid binding"/>
    <property type="evidence" value="ECO:0007669"/>
    <property type="project" value="InterPro"/>
</dbReference>